<dbReference type="SUPFAM" id="SSF50475">
    <property type="entry name" value="FMN-binding split barrel"/>
    <property type="match status" value="1"/>
</dbReference>
<feature type="domain" description="Pyridoxamine 5'-phosphate oxidase N-terminal" evidence="1">
    <location>
        <begin position="7"/>
        <end position="116"/>
    </location>
</feature>
<dbReference type="PANTHER" id="PTHR40660">
    <property type="entry name" value="5'-PHOSPHATE OXIDASE PUTATIVE DOMAIN-CONTAINING PROTEIN-RELATED"/>
    <property type="match status" value="1"/>
</dbReference>
<sequence>MKINEDMKKIIAKELAYVATVDGDSNPNIGPKRTMRYLDENHLIFCENTGGKHFNNIKENGKIAVAFADRENNHGYRFVGKATSYTDDEHMNLAKEKVGVAPKKACVIIEIEKIYTLDSGPIAGKLYKED</sequence>
<reference evidence="2 3" key="1">
    <citation type="submission" date="2018-06" db="EMBL/GenBank/DDBJ databases">
        <authorList>
            <consortium name="Pathogen Informatics"/>
            <person name="Doyle S."/>
        </authorList>
    </citation>
    <scope>NUCLEOTIDE SEQUENCE [LARGE SCALE GENOMIC DNA]</scope>
    <source>
        <strain evidence="2 3">NCTC13149</strain>
    </source>
</reference>
<dbReference type="AlphaFoldDB" id="A0A379C2K6"/>
<protein>
    <submittedName>
        <fullName evidence="2">Uncharacterized conserved protein</fullName>
    </submittedName>
</protein>
<organism evidence="2 3">
    <name type="scientific">Peptoniphilus lacrimalis</name>
    <dbReference type="NCBI Taxonomy" id="33031"/>
    <lineage>
        <taxon>Bacteria</taxon>
        <taxon>Bacillati</taxon>
        <taxon>Bacillota</taxon>
        <taxon>Tissierellia</taxon>
        <taxon>Tissierellales</taxon>
        <taxon>Peptoniphilaceae</taxon>
        <taxon>Peptoniphilus</taxon>
    </lineage>
</organism>
<accession>A0A379C2K6</accession>
<gene>
    <name evidence="2" type="ORF">NCTC13149_00071</name>
</gene>
<dbReference type="RefSeq" id="WP_019034207.1">
    <property type="nucleotide sequence ID" value="NZ_CAMUOS010000005.1"/>
</dbReference>
<dbReference type="Gene3D" id="2.30.110.10">
    <property type="entry name" value="Electron Transport, Fmn-binding Protein, Chain A"/>
    <property type="match status" value="1"/>
</dbReference>
<evidence type="ECO:0000313" key="2">
    <source>
        <dbReference type="EMBL" id="SUB56301.1"/>
    </source>
</evidence>
<dbReference type="InterPro" id="IPR012349">
    <property type="entry name" value="Split_barrel_FMN-bd"/>
</dbReference>
<dbReference type="EMBL" id="UGSZ01000001">
    <property type="protein sequence ID" value="SUB56301.1"/>
    <property type="molecule type" value="Genomic_DNA"/>
</dbReference>
<dbReference type="OrthoDB" id="6196741at2"/>
<proteinExistence type="predicted"/>
<evidence type="ECO:0000313" key="3">
    <source>
        <dbReference type="Proteomes" id="UP000255517"/>
    </source>
</evidence>
<dbReference type="Pfam" id="PF01243">
    <property type="entry name" value="PNPOx_N"/>
    <property type="match status" value="1"/>
</dbReference>
<dbReference type="PANTHER" id="PTHR40660:SF1">
    <property type="entry name" value="5'-PHOSPHATE OXIDASE PUTATIVE DOMAIN-CONTAINING PROTEIN-RELATED"/>
    <property type="match status" value="1"/>
</dbReference>
<dbReference type="Proteomes" id="UP000255517">
    <property type="component" value="Unassembled WGS sequence"/>
</dbReference>
<dbReference type="InterPro" id="IPR011576">
    <property type="entry name" value="Pyridox_Oxase_N"/>
</dbReference>
<evidence type="ECO:0000259" key="1">
    <source>
        <dbReference type="Pfam" id="PF01243"/>
    </source>
</evidence>
<dbReference type="STRING" id="1122949.GCA_000378725_00142"/>
<name>A0A379C2K6_9FIRM</name>